<protein>
    <submittedName>
        <fullName evidence="1">Uncharacterized protein</fullName>
    </submittedName>
</protein>
<accession>A0A3B1ALZ3</accession>
<reference evidence="1" key="1">
    <citation type="submission" date="2018-06" db="EMBL/GenBank/DDBJ databases">
        <authorList>
            <person name="Zhirakovskaya E."/>
        </authorList>
    </citation>
    <scope>NUCLEOTIDE SEQUENCE</scope>
</reference>
<proteinExistence type="predicted"/>
<gene>
    <name evidence="1" type="ORF">MNBD_GAMMA21-3042</name>
</gene>
<organism evidence="1">
    <name type="scientific">hydrothermal vent metagenome</name>
    <dbReference type="NCBI Taxonomy" id="652676"/>
    <lineage>
        <taxon>unclassified sequences</taxon>
        <taxon>metagenomes</taxon>
        <taxon>ecological metagenomes</taxon>
    </lineage>
</organism>
<name>A0A3B1ALZ3_9ZZZZ</name>
<dbReference type="EMBL" id="UOFR01000021">
    <property type="protein sequence ID" value="VAW93666.1"/>
    <property type="molecule type" value="Genomic_DNA"/>
</dbReference>
<evidence type="ECO:0000313" key="1">
    <source>
        <dbReference type="EMBL" id="VAW93666.1"/>
    </source>
</evidence>
<dbReference type="AlphaFoldDB" id="A0A3B1ALZ3"/>
<dbReference type="PROSITE" id="PS51257">
    <property type="entry name" value="PROKAR_LIPOPROTEIN"/>
    <property type="match status" value="1"/>
</dbReference>
<sequence>MSLYRIILFIIPVLLLTGCGENQEDSYQYRDENYIVWAGSINGTVVVDATDDAFEFEINTGYLHFGNTTYTNAWVDLDGDFYIDSELIGAVFYVQSIDNEVITALISNNGYYIDIYGPETDLAWAESPDIPVYALRDSTSNKQISGSNYAQYSIPNYSDSQIAATPPTQNMNAYFEVTSENNKSILRK</sequence>